<dbReference type="GO" id="GO:0016020">
    <property type="term" value="C:membrane"/>
    <property type="evidence" value="ECO:0007669"/>
    <property type="project" value="UniProtKB-SubCell"/>
</dbReference>
<evidence type="ECO:0000256" key="5">
    <source>
        <dbReference type="SAM" id="Phobius"/>
    </source>
</evidence>
<dbReference type="Pfam" id="PF13520">
    <property type="entry name" value="AA_permease_2"/>
    <property type="match status" value="1"/>
</dbReference>
<feature type="transmembrane region" description="Helical" evidence="5">
    <location>
        <begin position="63"/>
        <end position="84"/>
    </location>
</feature>
<evidence type="ECO:0000256" key="1">
    <source>
        <dbReference type="ARBA" id="ARBA00004141"/>
    </source>
</evidence>
<reference evidence="6" key="1">
    <citation type="submission" date="2021-06" db="EMBL/GenBank/DDBJ databases">
        <authorList>
            <person name="Kallberg Y."/>
            <person name="Tangrot J."/>
            <person name="Rosling A."/>
        </authorList>
    </citation>
    <scope>NUCLEOTIDE SEQUENCE</scope>
    <source>
        <strain evidence="6">AZ414A</strain>
    </source>
</reference>
<protein>
    <submittedName>
        <fullName evidence="6">10852_t:CDS:1</fullName>
    </submittedName>
</protein>
<organism evidence="6 7">
    <name type="scientific">Diversispora eburnea</name>
    <dbReference type="NCBI Taxonomy" id="1213867"/>
    <lineage>
        <taxon>Eukaryota</taxon>
        <taxon>Fungi</taxon>
        <taxon>Fungi incertae sedis</taxon>
        <taxon>Mucoromycota</taxon>
        <taxon>Glomeromycotina</taxon>
        <taxon>Glomeromycetes</taxon>
        <taxon>Diversisporales</taxon>
        <taxon>Diversisporaceae</taxon>
        <taxon>Diversispora</taxon>
    </lineage>
</organism>
<evidence type="ECO:0000256" key="2">
    <source>
        <dbReference type="ARBA" id="ARBA00022692"/>
    </source>
</evidence>
<dbReference type="InterPro" id="IPR002293">
    <property type="entry name" value="AA/rel_permease1"/>
</dbReference>
<comment type="caution">
    <text evidence="6">The sequence shown here is derived from an EMBL/GenBank/DDBJ whole genome shotgun (WGS) entry which is preliminary data.</text>
</comment>
<evidence type="ECO:0000256" key="3">
    <source>
        <dbReference type="ARBA" id="ARBA00022989"/>
    </source>
</evidence>
<evidence type="ECO:0000313" key="6">
    <source>
        <dbReference type="EMBL" id="CAG8660733.1"/>
    </source>
</evidence>
<evidence type="ECO:0000313" key="7">
    <source>
        <dbReference type="Proteomes" id="UP000789706"/>
    </source>
</evidence>
<proteinExistence type="predicted"/>
<keyword evidence="4 5" id="KW-0472">Membrane</keyword>
<dbReference type="InterPro" id="IPR050598">
    <property type="entry name" value="AminoAcid_Transporter"/>
</dbReference>
<keyword evidence="3 5" id="KW-1133">Transmembrane helix</keyword>
<dbReference type="AlphaFoldDB" id="A0A9N9E5D0"/>
<evidence type="ECO:0000256" key="4">
    <source>
        <dbReference type="ARBA" id="ARBA00023136"/>
    </source>
</evidence>
<dbReference type="Gene3D" id="1.20.1740.10">
    <property type="entry name" value="Amino acid/polyamine transporter I"/>
    <property type="match status" value="1"/>
</dbReference>
<dbReference type="GO" id="GO:0015179">
    <property type="term" value="F:L-amino acid transmembrane transporter activity"/>
    <property type="evidence" value="ECO:0007669"/>
    <property type="project" value="TreeGrafter"/>
</dbReference>
<feature type="non-terminal residue" evidence="6">
    <location>
        <position position="122"/>
    </location>
</feature>
<feature type="transmembrane region" description="Helical" evidence="5">
    <location>
        <begin position="19"/>
        <end position="43"/>
    </location>
</feature>
<keyword evidence="2 5" id="KW-0812">Transmembrane</keyword>
<dbReference type="EMBL" id="CAJVPK010008411">
    <property type="protein sequence ID" value="CAG8660733.1"/>
    <property type="molecule type" value="Genomic_DNA"/>
</dbReference>
<dbReference type="Proteomes" id="UP000789706">
    <property type="component" value="Unassembled WGS sequence"/>
</dbReference>
<dbReference type="OrthoDB" id="2430845at2759"/>
<keyword evidence="7" id="KW-1185">Reference proteome</keyword>
<comment type="subcellular location">
    <subcellularLocation>
        <location evidence="1">Membrane</location>
        <topology evidence="1">Multi-pass membrane protein</topology>
    </subcellularLocation>
</comment>
<dbReference type="PANTHER" id="PTHR11785">
    <property type="entry name" value="AMINO ACID TRANSPORTER"/>
    <property type="match status" value="1"/>
</dbReference>
<accession>A0A9N9E5D0</accession>
<name>A0A9N9E5D0_9GLOM</name>
<gene>
    <name evidence="6" type="ORF">DEBURN_LOCUS11748</name>
</gene>
<dbReference type="PANTHER" id="PTHR11785:SF512">
    <property type="entry name" value="SOBREMESA, ISOFORM B"/>
    <property type="match status" value="1"/>
</dbReference>
<sequence length="122" mass="13545">IFITPAIVWRAMGSPGAALLVWIGGGIIALCGSLCFVELGLRFPRNGGEAEYLREAFPHPRNLASYLFSFMLIFSIRAGTIGALSHAFAQYFWIATFSSSVDDKDQCDLNKELYNTLKDWAF</sequence>
<feature type="non-terminal residue" evidence="6">
    <location>
        <position position="1"/>
    </location>
</feature>